<reference evidence="4" key="1">
    <citation type="submission" date="2016-06" db="UniProtKB">
        <authorList>
            <consortium name="WormBaseParasite"/>
        </authorList>
    </citation>
    <scope>IDENTIFICATION</scope>
</reference>
<organism evidence="4">
    <name type="scientific">Onchocerca flexuosa</name>
    <dbReference type="NCBI Taxonomy" id="387005"/>
    <lineage>
        <taxon>Eukaryota</taxon>
        <taxon>Metazoa</taxon>
        <taxon>Ecdysozoa</taxon>
        <taxon>Nematoda</taxon>
        <taxon>Chromadorea</taxon>
        <taxon>Rhabditida</taxon>
        <taxon>Spirurina</taxon>
        <taxon>Spiruromorpha</taxon>
        <taxon>Filarioidea</taxon>
        <taxon>Onchocercidae</taxon>
        <taxon>Onchocerca</taxon>
    </lineage>
</organism>
<gene>
    <name evidence="2" type="ORF">OFLC_LOCUS14369</name>
</gene>
<keyword evidence="1" id="KW-1133">Transmembrane helix</keyword>
<dbReference type="WBParaSite" id="OFLC_0001437701-mRNA-1">
    <property type="protein sequence ID" value="OFLC_0001437701-mRNA-1"/>
    <property type="gene ID" value="OFLC_0001437701"/>
</dbReference>
<keyword evidence="3" id="KW-1185">Reference proteome</keyword>
<evidence type="ECO:0000256" key="1">
    <source>
        <dbReference type="SAM" id="Phobius"/>
    </source>
</evidence>
<reference evidence="2 3" key="2">
    <citation type="submission" date="2018-11" db="EMBL/GenBank/DDBJ databases">
        <authorList>
            <consortium name="Pathogen Informatics"/>
        </authorList>
    </citation>
    <scope>NUCLEOTIDE SEQUENCE [LARGE SCALE GENOMIC DNA]</scope>
</reference>
<evidence type="ECO:0000313" key="3">
    <source>
        <dbReference type="Proteomes" id="UP000267606"/>
    </source>
</evidence>
<name>A0A183I3Q7_9BILA</name>
<sequence>MSRKTCDKSFICIIFLSTAILYRLIWDAIDTSARQACARTQLFGFRDALACSPHRDRPKDA</sequence>
<keyword evidence="1" id="KW-0812">Transmembrane</keyword>
<dbReference type="Proteomes" id="UP000267606">
    <property type="component" value="Unassembled WGS sequence"/>
</dbReference>
<dbReference type="EMBL" id="UZAJ01040797">
    <property type="protein sequence ID" value="VDP16735.1"/>
    <property type="molecule type" value="Genomic_DNA"/>
</dbReference>
<accession>A0A183I3Q7</accession>
<keyword evidence="1" id="KW-0472">Membrane</keyword>
<evidence type="ECO:0000313" key="2">
    <source>
        <dbReference type="EMBL" id="VDP16735.1"/>
    </source>
</evidence>
<dbReference type="AlphaFoldDB" id="A0A183I3Q7"/>
<evidence type="ECO:0000313" key="4">
    <source>
        <dbReference type="WBParaSite" id="OFLC_0001437701-mRNA-1"/>
    </source>
</evidence>
<feature type="transmembrane region" description="Helical" evidence="1">
    <location>
        <begin position="9"/>
        <end position="26"/>
    </location>
</feature>
<protein>
    <submittedName>
        <fullName evidence="4">Secreted protein</fullName>
    </submittedName>
</protein>
<proteinExistence type="predicted"/>